<sequence>MRAVRVLLPVLRPLAGRDGHGRGGMLLAAALLRCSSPHWAPRRPQPLERRLAWGAEAVALSRAAVFRARSGAPGLLARSLALHAQLLLQAGRYADALAAAEESLTAPDAHVPSQRTAFGHLVKTHALARLDRADEALVAARDSVAAYRSAVPRRADLPLGSTAAALRAQAWVLGRAGRTAESVTVYFECAELLRALSVWRQARLVVLQTRVLAELIGGLRVLGRFGEAAAVGDDFRERVPPFVPWLYPEARLLRAALLIDLAWCLGAGGDLPGARATAEESVACCRALRVSDPAVGDSVLVLALDCLAHHLDRLDAHAEERVVSEELVRIHEQLAVTDPDEHEPGLAAALDSLARCHRRDGEGPESVAVTERGVELYRRAVGRDPLLYEGELARTLCNLSIRRRMTDDATGAMAAGDEGLAITRRLAESGGEELRPLVADRLRILGRARYRAADDEGAAACFEEAETVLRELMEAGDPRAHEAGLAAAQSALAKALGAAADGHLDAGRTDEAVAALRRLRELTGRTALTDVHAGCVSAFVRSRDRDAEGTGEAWRRMTGEAWPSFVYRLG</sequence>
<dbReference type="Proteomes" id="UP001235744">
    <property type="component" value="Chromosome"/>
</dbReference>
<gene>
    <name evidence="1" type="ORF">P8A19_04340</name>
</gene>
<dbReference type="SUPFAM" id="SSF48452">
    <property type="entry name" value="TPR-like"/>
    <property type="match status" value="3"/>
</dbReference>
<reference evidence="1 2" key="1">
    <citation type="submission" date="2023-03" db="EMBL/GenBank/DDBJ databases">
        <title>Isolation and description of six Streptomyces strains from soil environments, able to metabolize different microbial glucans.</title>
        <authorList>
            <person name="Widen T."/>
            <person name="Larsbrink J."/>
        </authorList>
    </citation>
    <scope>NUCLEOTIDE SEQUENCE [LARGE SCALE GENOMIC DNA]</scope>
    <source>
        <strain evidence="1 2">Alt2</strain>
    </source>
</reference>
<accession>A0ABY9IJC3</accession>
<name>A0ABY9IJC3_9ACTN</name>
<keyword evidence="2" id="KW-1185">Reference proteome</keyword>
<organism evidence="1 2">
    <name type="scientific">Streptomyces poriferorum</name>
    <dbReference type="NCBI Taxonomy" id="2798799"/>
    <lineage>
        <taxon>Bacteria</taxon>
        <taxon>Bacillati</taxon>
        <taxon>Actinomycetota</taxon>
        <taxon>Actinomycetes</taxon>
        <taxon>Kitasatosporales</taxon>
        <taxon>Streptomycetaceae</taxon>
        <taxon>Streptomyces</taxon>
    </lineage>
</organism>
<dbReference type="EMBL" id="CP120988">
    <property type="protein sequence ID" value="WLQ54716.1"/>
    <property type="molecule type" value="Genomic_DNA"/>
</dbReference>
<proteinExistence type="predicted"/>
<dbReference type="Gene3D" id="1.25.40.10">
    <property type="entry name" value="Tetratricopeptide repeat domain"/>
    <property type="match status" value="2"/>
</dbReference>
<evidence type="ECO:0000313" key="1">
    <source>
        <dbReference type="EMBL" id="WLQ54716.1"/>
    </source>
</evidence>
<evidence type="ECO:0000313" key="2">
    <source>
        <dbReference type="Proteomes" id="UP001235744"/>
    </source>
</evidence>
<dbReference type="RefSeq" id="WP_306105788.1">
    <property type="nucleotide sequence ID" value="NZ_CP120988.1"/>
</dbReference>
<dbReference type="InterPro" id="IPR011990">
    <property type="entry name" value="TPR-like_helical_dom_sf"/>
</dbReference>
<protein>
    <submittedName>
        <fullName evidence="1">Uncharacterized protein</fullName>
    </submittedName>
</protein>